<organism evidence="14 15">
    <name type="scientific">Zoarces viviparus</name>
    <name type="common">Viviparous eelpout</name>
    <name type="synonym">Blennius viviparus</name>
    <dbReference type="NCBI Taxonomy" id="48416"/>
    <lineage>
        <taxon>Eukaryota</taxon>
        <taxon>Metazoa</taxon>
        <taxon>Chordata</taxon>
        <taxon>Craniata</taxon>
        <taxon>Vertebrata</taxon>
        <taxon>Euteleostomi</taxon>
        <taxon>Actinopterygii</taxon>
        <taxon>Neopterygii</taxon>
        <taxon>Teleostei</taxon>
        <taxon>Neoteleostei</taxon>
        <taxon>Acanthomorphata</taxon>
        <taxon>Eupercaria</taxon>
        <taxon>Perciformes</taxon>
        <taxon>Cottioidei</taxon>
        <taxon>Zoarcales</taxon>
        <taxon>Zoarcidae</taxon>
        <taxon>Zoarcinae</taxon>
        <taxon>Zoarces</taxon>
    </lineage>
</organism>
<dbReference type="GO" id="GO:0009897">
    <property type="term" value="C:external side of plasma membrane"/>
    <property type="evidence" value="ECO:0007669"/>
    <property type="project" value="TreeGrafter"/>
</dbReference>
<dbReference type="EMBL" id="JBCEZU010000221">
    <property type="protein sequence ID" value="KAK9521919.1"/>
    <property type="molecule type" value="Genomic_DNA"/>
</dbReference>
<protein>
    <recommendedName>
        <fullName evidence="13">Ig-like domain-containing protein</fullName>
    </recommendedName>
</protein>
<evidence type="ECO:0000256" key="2">
    <source>
        <dbReference type="ARBA" id="ARBA00022692"/>
    </source>
</evidence>
<keyword evidence="15" id="KW-1185">Reference proteome</keyword>
<keyword evidence="5 11" id="KW-0472">Membrane</keyword>
<dbReference type="SMART" id="SM00406">
    <property type="entry name" value="IGv"/>
    <property type="match status" value="1"/>
</dbReference>
<accession>A0AAW1EKC2</accession>
<evidence type="ECO:0000256" key="6">
    <source>
        <dbReference type="ARBA" id="ARBA00023157"/>
    </source>
</evidence>
<keyword evidence="3 12" id="KW-0732">Signal</keyword>
<gene>
    <name evidence="14" type="ORF">VZT92_018423</name>
</gene>
<evidence type="ECO:0000256" key="12">
    <source>
        <dbReference type="SAM" id="SignalP"/>
    </source>
</evidence>
<feature type="compositionally biased region" description="Basic and acidic residues" evidence="10">
    <location>
        <begin position="454"/>
        <end position="472"/>
    </location>
</feature>
<dbReference type="SMART" id="SM00409">
    <property type="entry name" value="IG"/>
    <property type="match status" value="2"/>
</dbReference>
<dbReference type="InterPro" id="IPR007110">
    <property type="entry name" value="Ig-like_dom"/>
</dbReference>
<evidence type="ECO:0000256" key="4">
    <source>
        <dbReference type="ARBA" id="ARBA00022989"/>
    </source>
</evidence>
<dbReference type="InterPro" id="IPR050504">
    <property type="entry name" value="IgSF_BTN/MOG"/>
</dbReference>
<dbReference type="InterPro" id="IPR036179">
    <property type="entry name" value="Ig-like_dom_sf"/>
</dbReference>
<dbReference type="Pfam" id="PF22705">
    <property type="entry name" value="C2-set_3"/>
    <property type="match status" value="1"/>
</dbReference>
<dbReference type="InterPro" id="IPR013783">
    <property type="entry name" value="Ig-like_fold"/>
</dbReference>
<dbReference type="InterPro" id="IPR053896">
    <property type="entry name" value="BTN3A2-like_Ig-C"/>
</dbReference>
<feature type="compositionally biased region" description="Basic and acidic residues" evidence="10">
    <location>
        <begin position="400"/>
        <end position="425"/>
    </location>
</feature>
<keyword evidence="6" id="KW-1015">Disulfide bond</keyword>
<dbReference type="FunFam" id="2.60.40.10:FF:000142">
    <property type="entry name" value="V-set domain-containing T-cell activation inhibitor 1"/>
    <property type="match status" value="1"/>
</dbReference>
<evidence type="ECO:0000313" key="14">
    <source>
        <dbReference type="EMBL" id="KAK9521919.1"/>
    </source>
</evidence>
<feature type="compositionally biased region" description="Basic and acidic residues" evidence="10">
    <location>
        <begin position="496"/>
        <end position="521"/>
    </location>
</feature>
<feature type="transmembrane region" description="Helical" evidence="11">
    <location>
        <begin position="247"/>
        <end position="269"/>
    </location>
</feature>
<name>A0AAW1EKC2_ZOAVI</name>
<dbReference type="PANTHER" id="PTHR24100">
    <property type="entry name" value="BUTYROPHILIN"/>
    <property type="match status" value="1"/>
</dbReference>
<feature type="compositionally biased region" description="Basic and acidic residues" evidence="10">
    <location>
        <begin position="528"/>
        <end position="542"/>
    </location>
</feature>
<dbReference type="PROSITE" id="PS50835">
    <property type="entry name" value="IG_LIKE"/>
    <property type="match status" value="2"/>
</dbReference>
<dbReference type="AlphaFoldDB" id="A0AAW1EKC2"/>
<evidence type="ECO:0000256" key="10">
    <source>
        <dbReference type="SAM" id="MobiDB-lite"/>
    </source>
</evidence>
<evidence type="ECO:0000256" key="7">
    <source>
        <dbReference type="ARBA" id="ARBA00023180"/>
    </source>
</evidence>
<dbReference type="Gene3D" id="2.60.40.10">
    <property type="entry name" value="Immunoglobulins"/>
    <property type="match status" value="2"/>
</dbReference>
<keyword evidence="2 11" id="KW-0812">Transmembrane</keyword>
<dbReference type="InterPro" id="IPR013106">
    <property type="entry name" value="Ig_V-set"/>
</dbReference>
<dbReference type="FunFam" id="2.60.40.10:FF:000088">
    <property type="entry name" value="Butyrophilin subfamily 1 member A1"/>
    <property type="match status" value="1"/>
</dbReference>
<dbReference type="Pfam" id="PF07686">
    <property type="entry name" value="V-set"/>
    <property type="match status" value="1"/>
</dbReference>
<comment type="subcellular location">
    <subcellularLocation>
        <location evidence="1">Membrane</location>
    </subcellularLocation>
</comment>
<proteinExistence type="inferred from homology"/>
<dbReference type="GO" id="GO:0042110">
    <property type="term" value="P:T cell activation"/>
    <property type="evidence" value="ECO:0007669"/>
    <property type="project" value="UniProtKB-ARBA"/>
</dbReference>
<keyword evidence="4 11" id="KW-1133">Transmembrane helix</keyword>
<evidence type="ECO:0000313" key="15">
    <source>
        <dbReference type="Proteomes" id="UP001488805"/>
    </source>
</evidence>
<evidence type="ECO:0000256" key="3">
    <source>
        <dbReference type="ARBA" id="ARBA00022729"/>
    </source>
</evidence>
<dbReference type="InterPro" id="IPR003599">
    <property type="entry name" value="Ig_sub"/>
</dbReference>
<dbReference type="Proteomes" id="UP001488805">
    <property type="component" value="Unassembled WGS sequence"/>
</dbReference>
<keyword evidence="7" id="KW-0325">Glycoprotein</keyword>
<feature type="domain" description="Ig-like" evidence="13">
    <location>
        <begin position="150"/>
        <end position="234"/>
    </location>
</feature>
<comment type="similarity">
    <text evidence="9">Belongs to the SKINT family.</text>
</comment>
<feature type="domain" description="Ig-like" evidence="13">
    <location>
        <begin position="18"/>
        <end position="141"/>
    </location>
</feature>
<dbReference type="GO" id="GO:0001817">
    <property type="term" value="P:regulation of cytokine production"/>
    <property type="evidence" value="ECO:0007669"/>
    <property type="project" value="TreeGrafter"/>
</dbReference>
<feature type="region of interest" description="Disordered" evidence="10">
    <location>
        <begin position="342"/>
        <end position="558"/>
    </location>
</feature>
<feature type="chain" id="PRO_5043373813" description="Ig-like domain-containing protein" evidence="12">
    <location>
        <begin position="32"/>
        <end position="558"/>
    </location>
</feature>
<keyword evidence="8" id="KW-0393">Immunoglobulin domain</keyword>
<dbReference type="SUPFAM" id="SSF48726">
    <property type="entry name" value="Immunoglobulin"/>
    <property type="match status" value="2"/>
</dbReference>
<evidence type="ECO:0000256" key="8">
    <source>
        <dbReference type="ARBA" id="ARBA00023319"/>
    </source>
</evidence>
<evidence type="ECO:0000259" key="13">
    <source>
        <dbReference type="PROSITE" id="PS50835"/>
    </source>
</evidence>
<evidence type="ECO:0000256" key="5">
    <source>
        <dbReference type="ARBA" id="ARBA00023136"/>
    </source>
</evidence>
<comment type="caution">
    <text evidence="14">The sequence shown here is derived from an EMBL/GenBank/DDBJ whole genome shotgun (WGS) entry which is preliminary data.</text>
</comment>
<dbReference type="GO" id="GO:1903037">
    <property type="term" value="P:regulation of leukocyte cell-cell adhesion"/>
    <property type="evidence" value="ECO:0007669"/>
    <property type="project" value="UniProtKB-ARBA"/>
</dbReference>
<dbReference type="PANTHER" id="PTHR24100:SF151">
    <property type="entry name" value="ICOS LIGAND"/>
    <property type="match status" value="1"/>
</dbReference>
<feature type="compositionally biased region" description="Basic and acidic residues" evidence="10">
    <location>
        <begin position="344"/>
        <end position="356"/>
    </location>
</feature>
<feature type="signal peptide" evidence="12">
    <location>
        <begin position="1"/>
        <end position="31"/>
    </location>
</feature>
<evidence type="ECO:0000256" key="11">
    <source>
        <dbReference type="SAM" id="Phobius"/>
    </source>
</evidence>
<sequence length="558" mass="63291">MCHVTDRQCGAFTVLVFPAVVFLVLIRSCSSQSEPIGPSQPIVGMVGDDTVLPCQLVPVMNAFVMTVEWARRDLDPRFVLLWRDGEELASKKHPSYRGRTSLSTDRLEHGDVSLKLSSVRISDEGRYRCFIPDLQKSPTVQLVVGAVSSPQILMTETSNGNMLLQCDAKGWYPEPEVVWLDGEGDHVPGPAEILRGPDGLYAVNSSLTVEKRGGHFTCRVQQKTTNQTRETHLQVPDHSFMVLSPRVLIGSIIGCAALLFILAVLFVVWKRQQKKRKTKRRSLEDGAEQTEEVKEVTSNGDNTGVQEHVSLLAEGEAENNETELIQSDNVEWRAEELPLIPTEGETHQKQDMKNEGEGGQTMKPVKEDSGRSLELVEDGQKEQQTNVHAAQEVWKRNITRTKEEEPKEKLKETKKEKDDNVKESEAQENIQIDGENTDLETQEEERRRRQTGMQEREEMETKKENDENKKTLQSELKTQEIVAVKDQEGNQSEITRTTERKEENQKETQEMRDVNVEESEKQGQMVKDNIELKPQEGKEHLLGDQNQEGSNADMRIRK</sequence>
<dbReference type="GO" id="GO:0050852">
    <property type="term" value="P:T cell receptor signaling pathway"/>
    <property type="evidence" value="ECO:0007669"/>
    <property type="project" value="TreeGrafter"/>
</dbReference>
<evidence type="ECO:0000256" key="9">
    <source>
        <dbReference type="ARBA" id="ARBA00038221"/>
    </source>
</evidence>
<dbReference type="GO" id="GO:0050863">
    <property type="term" value="P:regulation of T cell activation"/>
    <property type="evidence" value="ECO:0007669"/>
    <property type="project" value="UniProtKB-ARBA"/>
</dbReference>
<dbReference type="GO" id="GO:0005102">
    <property type="term" value="F:signaling receptor binding"/>
    <property type="evidence" value="ECO:0007669"/>
    <property type="project" value="TreeGrafter"/>
</dbReference>
<evidence type="ECO:0000256" key="1">
    <source>
        <dbReference type="ARBA" id="ARBA00004370"/>
    </source>
</evidence>
<feature type="region of interest" description="Disordered" evidence="10">
    <location>
        <begin position="277"/>
        <end position="303"/>
    </location>
</feature>
<reference evidence="14 15" key="1">
    <citation type="journal article" date="2024" name="Genome Biol. Evol.">
        <title>Chromosome-level genome assembly of the viviparous eelpout Zoarces viviparus.</title>
        <authorList>
            <person name="Fuhrmann N."/>
            <person name="Brasseur M.V."/>
            <person name="Bakowski C.E."/>
            <person name="Podsiadlowski L."/>
            <person name="Prost S."/>
            <person name="Krehenwinkel H."/>
            <person name="Mayer C."/>
        </authorList>
    </citation>
    <scope>NUCLEOTIDE SEQUENCE [LARGE SCALE GENOMIC DNA]</scope>
    <source>
        <strain evidence="14">NO-MEL_2022_Ind0_liver</strain>
    </source>
</reference>